<reference evidence="1" key="1">
    <citation type="submission" date="2023-04" db="EMBL/GenBank/DDBJ databases">
        <title>A chromosome-level genome assembly of the parasitoid wasp Eretmocerus hayati.</title>
        <authorList>
            <person name="Zhong Y."/>
            <person name="Liu S."/>
            <person name="Liu Y."/>
        </authorList>
    </citation>
    <scope>NUCLEOTIDE SEQUENCE</scope>
    <source>
        <strain evidence="1">ZJU_SS_LIU_2023</strain>
    </source>
</reference>
<comment type="caution">
    <text evidence="1">The sequence shown here is derived from an EMBL/GenBank/DDBJ whole genome shotgun (WGS) entry which is preliminary data.</text>
</comment>
<dbReference type="EMBL" id="CM056742">
    <property type="protein sequence ID" value="KAJ8675659.1"/>
    <property type="molecule type" value="Genomic_DNA"/>
</dbReference>
<evidence type="ECO:0000313" key="1">
    <source>
        <dbReference type="EMBL" id="KAJ8675659.1"/>
    </source>
</evidence>
<evidence type="ECO:0000313" key="2">
    <source>
        <dbReference type="Proteomes" id="UP001239111"/>
    </source>
</evidence>
<sequence length="487" mass="55062">MCRNVSRRKMAFLTMYAILTREMEESEEESVDGCQKSFDNRGFSLLHIDAFNEDFSDIESLTKKVSDLHAAIPVQNTPWDGYTALHFVMEYGWEFDAKLLIEKGMDILCQVTNGDTPLHLLMNQPWPNGLTLDLSGLIGYGQNLFGTNGYSFFHVACVVGHLESIKYYLDIGVDPNLRTKMKGHDFNDKTSLHLIAGRYNVNSLLFYKVAKLLVEKGANVNAKDAEMNTPLHCVTGHSNPEIIDLLISYGAEVNAQNLFKETPLLKLVAKFPENQSPSYAEKLRDKVISFLNNGADINLENELSEAIVKYIQNNSRLLPLLAVPIGKHISKMKSLGFTVSQTNDTACARILNRLPGPNHPDINFDMNSYIDECSKEIELMTQIRLDKCTILRDIMSKDLNELAVISENDDFQRIVNAQDFVKKFPIFSPMLTSRLRTGKARRSLLKRAEESFNSLISYSLPTECIEMIFKPLNNHNLGNIILAKARH</sequence>
<gene>
    <name evidence="1" type="ORF">QAD02_011445</name>
</gene>
<protein>
    <submittedName>
        <fullName evidence="1">Uncharacterized protein</fullName>
    </submittedName>
</protein>
<accession>A0ACC2NX83</accession>
<organism evidence="1 2">
    <name type="scientific">Eretmocerus hayati</name>
    <dbReference type="NCBI Taxonomy" id="131215"/>
    <lineage>
        <taxon>Eukaryota</taxon>
        <taxon>Metazoa</taxon>
        <taxon>Ecdysozoa</taxon>
        <taxon>Arthropoda</taxon>
        <taxon>Hexapoda</taxon>
        <taxon>Insecta</taxon>
        <taxon>Pterygota</taxon>
        <taxon>Neoptera</taxon>
        <taxon>Endopterygota</taxon>
        <taxon>Hymenoptera</taxon>
        <taxon>Apocrita</taxon>
        <taxon>Proctotrupomorpha</taxon>
        <taxon>Chalcidoidea</taxon>
        <taxon>Aphelinidae</taxon>
        <taxon>Aphelininae</taxon>
        <taxon>Eretmocerus</taxon>
    </lineage>
</organism>
<dbReference type="Proteomes" id="UP001239111">
    <property type="component" value="Chromosome 2"/>
</dbReference>
<name>A0ACC2NX83_9HYME</name>
<proteinExistence type="predicted"/>
<keyword evidence="2" id="KW-1185">Reference proteome</keyword>